<dbReference type="Gene3D" id="3.40.50.1820">
    <property type="entry name" value="alpha/beta hydrolase"/>
    <property type="match status" value="1"/>
</dbReference>
<dbReference type="SUPFAM" id="SSF53474">
    <property type="entry name" value="alpha/beta-Hydrolases"/>
    <property type="match status" value="1"/>
</dbReference>
<dbReference type="InterPro" id="IPR050228">
    <property type="entry name" value="Carboxylesterase_BioH"/>
</dbReference>
<dbReference type="PRINTS" id="PR00111">
    <property type="entry name" value="ABHYDROLASE"/>
</dbReference>
<protein>
    <submittedName>
        <fullName evidence="2">Pimelyl-[acyl-carrier protein] methyl ester esterase</fullName>
        <ecNumber evidence="2">3.1.1.85</ecNumber>
    </submittedName>
</protein>
<dbReference type="GO" id="GO:0090499">
    <property type="term" value="F:pimelyl-[acyl-carrier protein] methyl ester esterase activity"/>
    <property type="evidence" value="ECO:0007669"/>
    <property type="project" value="UniProtKB-EC"/>
</dbReference>
<evidence type="ECO:0000313" key="2">
    <source>
        <dbReference type="EMBL" id="BBB25333.1"/>
    </source>
</evidence>
<dbReference type="EC" id="3.1.1.85" evidence="2"/>
<dbReference type="Proteomes" id="UP000595663">
    <property type="component" value="Chromosome"/>
</dbReference>
<dbReference type="InterPro" id="IPR000073">
    <property type="entry name" value="AB_hydrolase_1"/>
</dbReference>
<keyword evidence="2" id="KW-0378">Hydrolase</keyword>
<keyword evidence="3" id="KW-1185">Reference proteome</keyword>
<dbReference type="RefSeq" id="WP_019622452.1">
    <property type="nucleotide sequence ID" value="NZ_AP014545.1"/>
</dbReference>
<name>A0A7R6PKT8_9GAMM</name>
<reference evidence="2 3" key="1">
    <citation type="journal article" date="2008" name="Int. J. Syst. Evol. Microbiol.">
        <title>Amphritea japonica sp. nov. and Amphritea balenae sp. nov., isolated from the sediment adjacent to sperm whale carcasses off Kagoshima, Japan.</title>
        <authorList>
            <person name="Miyazaki M."/>
            <person name="Nogi Y."/>
            <person name="Fujiwara Y."/>
            <person name="Kawato M."/>
            <person name="Nagahama T."/>
            <person name="Kubokawa K."/>
            <person name="Horikoshi K."/>
        </authorList>
    </citation>
    <scope>NUCLEOTIDE SEQUENCE [LARGE SCALE GENOMIC DNA]</scope>
    <source>
        <strain evidence="2 3">ATCC BAA-1530</strain>
    </source>
</reference>
<dbReference type="EMBL" id="AP014545">
    <property type="protein sequence ID" value="BBB25333.1"/>
    <property type="molecule type" value="Genomic_DNA"/>
</dbReference>
<dbReference type="Pfam" id="PF00561">
    <property type="entry name" value="Abhydrolase_1"/>
    <property type="match status" value="1"/>
</dbReference>
<evidence type="ECO:0000259" key="1">
    <source>
        <dbReference type="Pfam" id="PF00561"/>
    </source>
</evidence>
<sequence length="254" mass="27948">MLFVEKRGNPEGKPLVLIHGWGMHSGIWQTLLPELEAEFQITLIDLPGLGKSASCLPEPYDIDAVTGLLAEVAPPAALWLGWSLGGIITMAFAQRYPARVSRLITLASSPCFVERSDWSYGMDERVYSQFESDLEATPEKTLQRFNLLQIKGGETARSDLKLLKKIKSGTDFSARGLIDSLSILRGDYRGLYQHTQIPALHLLCELDTLAPAAMIGVLDKLPPLAQIEVLAGQSHVGFLSEPKLLADKIRMLPL</sequence>
<accession>A0A7R6PKT8</accession>
<dbReference type="OrthoDB" id="9780744at2"/>
<dbReference type="PANTHER" id="PTHR43194">
    <property type="entry name" value="HYDROLASE ALPHA/BETA FOLD FAMILY"/>
    <property type="match status" value="1"/>
</dbReference>
<dbReference type="PANTHER" id="PTHR43194:SF5">
    <property type="entry name" value="PIMELOYL-[ACYL-CARRIER PROTEIN] METHYL ESTER ESTERASE"/>
    <property type="match status" value="1"/>
</dbReference>
<feature type="domain" description="AB hydrolase-1" evidence="1">
    <location>
        <begin position="13"/>
        <end position="242"/>
    </location>
</feature>
<gene>
    <name evidence="2" type="primary">bioH</name>
    <name evidence="2" type="ORF">AMJAP_0734</name>
</gene>
<dbReference type="InterPro" id="IPR029058">
    <property type="entry name" value="AB_hydrolase_fold"/>
</dbReference>
<dbReference type="AlphaFoldDB" id="A0A7R6PKT8"/>
<proteinExistence type="predicted"/>
<organism evidence="2 3">
    <name type="scientific">Amphritea japonica ATCC BAA-1530</name>
    <dbReference type="NCBI Taxonomy" id="1278309"/>
    <lineage>
        <taxon>Bacteria</taxon>
        <taxon>Pseudomonadati</taxon>
        <taxon>Pseudomonadota</taxon>
        <taxon>Gammaproteobacteria</taxon>
        <taxon>Oceanospirillales</taxon>
        <taxon>Oceanospirillaceae</taxon>
        <taxon>Amphritea</taxon>
    </lineage>
</organism>
<dbReference type="KEGG" id="ajp:AMJAP_0734"/>
<evidence type="ECO:0000313" key="3">
    <source>
        <dbReference type="Proteomes" id="UP000595663"/>
    </source>
</evidence>